<dbReference type="Proteomes" id="UP000777438">
    <property type="component" value="Unassembled WGS sequence"/>
</dbReference>
<keyword evidence="5 8" id="KW-1133">Transmembrane helix</keyword>
<feature type="transmembrane region" description="Helical" evidence="8">
    <location>
        <begin position="595"/>
        <end position="617"/>
    </location>
</feature>
<evidence type="ECO:0000313" key="11">
    <source>
        <dbReference type="Proteomes" id="UP000777438"/>
    </source>
</evidence>
<keyword evidence="11" id="KW-1185">Reference proteome</keyword>
<feature type="transmembrane region" description="Helical" evidence="8">
    <location>
        <begin position="623"/>
        <end position="645"/>
    </location>
</feature>
<evidence type="ECO:0000256" key="5">
    <source>
        <dbReference type="ARBA" id="ARBA00022989"/>
    </source>
</evidence>
<organism evidence="10 11">
    <name type="scientific">Thelonectria olida</name>
    <dbReference type="NCBI Taxonomy" id="1576542"/>
    <lineage>
        <taxon>Eukaryota</taxon>
        <taxon>Fungi</taxon>
        <taxon>Dikarya</taxon>
        <taxon>Ascomycota</taxon>
        <taxon>Pezizomycotina</taxon>
        <taxon>Sordariomycetes</taxon>
        <taxon>Hypocreomycetidae</taxon>
        <taxon>Hypocreales</taxon>
        <taxon>Nectriaceae</taxon>
        <taxon>Thelonectria</taxon>
    </lineage>
</organism>
<evidence type="ECO:0000256" key="6">
    <source>
        <dbReference type="ARBA" id="ARBA00023136"/>
    </source>
</evidence>
<keyword evidence="6 8" id="KW-0472">Membrane</keyword>
<evidence type="ECO:0000313" key="10">
    <source>
        <dbReference type="EMBL" id="KAH6898001.1"/>
    </source>
</evidence>
<sequence length="648" mass="73328">MAPPSIAESNSAISIPPRHSASASSVSGNPFDSDVNEIATPALSERVETPRISSEADPATRTTARRPAPQPPVAQNEVQEKGPAGQRDDITPAELEDGPEPRRSAVINEKTETAPEAESKPKPGFFRRIYVGFRNIYSPLEEPPLVLPIAPNDTEKLDYIHMGRFVFFFFGILSFLALGAGMWLFTITAPFYTWYALFAGIICLYLLLSYGIGICGKDYDYKAHLDRIAAHPITEETAPTVDVFLPCCYEPLEILENTYKYIAKLDWPASKLKIYVMDDGAQDQVRALAEKYGFIYHVRDNRPHLRKAGNLRWNFTRTNGDYFIIFDADFCPRADFIKELVVEHLADEKTAIVQSPQWFRSTPEQTWVEQGAGATQELFYRVIQVNRDRFGGAICVGTNAMYRRAALEEVGGTADIGHSEDVHTGFGAIDRGWKVKFVPINLAAGICPDNPRAFFSQQMRWASGSTTLLTNPHFWTSKLTLVQKICYFSGFLFYVTLSLNIFINPLPGIFLLALRPDFVRVWNLAFAAPSFFYSLLVIPLWAKCSYSYNVQHVMTVQSFAYLTAIKDRVFNITAPWAVSGDAKAHKTNKYRDARIFCWVWMISVSGSTIGLVVWRILTHVLRWWDPLPLLIIIAYNLFKTHYFMFCNW</sequence>
<keyword evidence="3 10" id="KW-0808">Transferase</keyword>
<dbReference type="InterPro" id="IPR029044">
    <property type="entry name" value="Nucleotide-diphossugar_trans"/>
</dbReference>
<evidence type="ECO:0000256" key="2">
    <source>
        <dbReference type="ARBA" id="ARBA00022676"/>
    </source>
</evidence>
<evidence type="ECO:0000256" key="7">
    <source>
        <dbReference type="SAM" id="MobiDB-lite"/>
    </source>
</evidence>
<dbReference type="OrthoDB" id="72851at2759"/>
<feature type="region of interest" description="Disordered" evidence="7">
    <location>
        <begin position="1"/>
        <end position="120"/>
    </location>
</feature>
<evidence type="ECO:0000256" key="1">
    <source>
        <dbReference type="ARBA" id="ARBA00004141"/>
    </source>
</evidence>
<dbReference type="AlphaFoldDB" id="A0A9P8WF86"/>
<gene>
    <name evidence="10" type="ORF">B0T10DRAFT_577465</name>
</gene>
<feature type="domain" description="Glycosyltransferase 2-like" evidence="9">
    <location>
        <begin position="243"/>
        <end position="410"/>
    </location>
</feature>
<proteinExistence type="predicted"/>
<dbReference type="PANTHER" id="PTHR43867">
    <property type="entry name" value="CELLULOSE SYNTHASE CATALYTIC SUBUNIT A [UDP-FORMING]"/>
    <property type="match status" value="1"/>
</dbReference>
<accession>A0A9P8WF86</accession>
<feature type="transmembrane region" description="Helical" evidence="8">
    <location>
        <begin position="523"/>
        <end position="542"/>
    </location>
</feature>
<protein>
    <submittedName>
        <fullName evidence="10">Family 2 glycosyl transferase</fullName>
    </submittedName>
</protein>
<dbReference type="InterPro" id="IPR001173">
    <property type="entry name" value="Glyco_trans_2-like"/>
</dbReference>
<feature type="transmembrane region" description="Helical" evidence="8">
    <location>
        <begin position="485"/>
        <end position="503"/>
    </location>
</feature>
<feature type="compositionally biased region" description="Polar residues" evidence="7">
    <location>
        <begin position="21"/>
        <end position="30"/>
    </location>
</feature>
<feature type="transmembrane region" description="Helical" evidence="8">
    <location>
        <begin position="165"/>
        <end position="185"/>
    </location>
</feature>
<dbReference type="PANTHER" id="PTHR43867:SF2">
    <property type="entry name" value="CELLULOSE SYNTHASE CATALYTIC SUBUNIT A [UDP-FORMING]"/>
    <property type="match status" value="1"/>
</dbReference>
<reference evidence="10 11" key="1">
    <citation type="journal article" date="2021" name="Nat. Commun.">
        <title>Genetic determinants of endophytism in the Arabidopsis root mycobiome.</title>
        <authorList>
            <person name="Mesny F."/>
            <person name="Miyauchi S."/>
            <person name="Thiergart T."/>
            <person name="Pickel B."/>
            <person name="Atanasova L."/>
            <person name="Karlsson M."/>
            <person name="Huettel B."/>
            <person name="Barry K.W."/>
            <person name="Haridas S."/>
            <person name="Chen C."/>
            <person name="Bauer D."/>
            <person name="Andreopoulos W."/>
            <person name="Pangilinan J."/>
            <person name="LaButti K."/>
            <person name="Riley R."/>
            <person name="Lipzen A."/>
            <person name="Clum A."/>
            <person name="Drula E."/>
            <person name="Henrissat B."/>
            <person name="Kohler A."/>
            <person name="Grigoriev I.V."/>
            <person name="Martin F.M."/>
            <person name="Hacquard S."/>
        </authorList>
    </citation>
    <scope>NUCLEOTIDE SEQUENCE [LARGE SCALE GENOMIC DNA]</scope>
    <source>
        <strain evidence="10 11">MPI-CAGE-CH-0241</strain>
    </source>
</reference>
<dbReference type="EMBL" id="JAGPYM010000002">
    <property type="protein sequence ID" value="KAH6898001.1"/>
    <property type="molecule type" value="Genomic_DNA"/>
</dbReference>
<evidence type="ECO:0000259" key="9">
    <source>
        <dbReference type="Pfam" id="PF00535"/>
    </source>
</evidence>
<evidence type="ECO:0000256" key="3">
    <source>
        <dbReference type="ARBA" id="ARBA00022679"/>
    </source>
</evidence>
<dbReference type="Gene3D" id="3.90.550.10">
    <property type="entry name" value="Spore Coat Polysaccharide Biosynthesis Protein SpsA, Chain A"/>
    <property type="match status" value="1"/>
</dbReference>
<dbReference type="CDD" id="cd06421">
    <property type="entry name" value="CESA_CelA_like"/>
    <property type="match status" value="1"/>
</dbReference>
<comment type="subcellular location">
    <subcellularLocation>
        <location evidence="1">Membrane</location>
        <topology evidence="1">Multi-pass membrane protein</topology>
    </subcellularLocation>
</comment>
<comment type="caution">
    <text evidence="10">The sequence shown here is derived from an EMBL/GenBank/DDBJ whole genome shotgun (WGS) entry which is preliminary data.</text>
</comment>
<keyword evidence="2" id="KW-0328">Glycosyltransferase</keyword>
<keyword evidence="4 8" id="KW-0812">Transmembrane</keyword>
<dbReference type="SUPFAM" id="SSF53448">
    <property type="entry name" value="Nucleotide-diphospho-sugar transferases"/>
    <property type="match status" value="1"/>
</dbReference>
<dbReference type="GO" id="GO:0016020">
    <property type="term" value="C:membrane"/>
    <property type="evidence" value="ECO:0007669"/>
    <property type="project" value="UniProtKB-SubCell"/>
</dbReference>
<feature type="compositionally biased region" description="Basic and acidic residues" evidence="7">
    <location>
        <begin position="99"/>
        <end position="120"/>
    </location>
</feature>
<name>A0A9P8WF86_9HYPO</name>
<dbReference type="Pfam" id="PF00535">
    <property type="entry name" value="Glycos_transf_2"/>
    <property type="match status" value="1"/>
</dbReference>
<feature type="transmembrane region" description="Helical" evidence="8">
    <location>
        <begin position="191"/>
        <end position="212"/>
    </location>
</feature>
<evidence type="ECO:0000256" key="4">
    <source>
        <dbReference type="ARBA" id="ARBA00022692"/>
    </source>
</evidence>
<evidence type="ECO:0000256" key="8">
    <source>
        <dbReference type="SAM" id="Phobius"/>
    </source>
</evidence>
<dbReference type="InterPro" id="IPR050321">
    <property type="entry name" value="Glycosyltr_2/OpgH_subfam"/>
</dbReference>
<dbReference type="GO" id="GO:0016757">
    <property type="term" value="F:glycosyltransferase activity"/>
    <property type="evidence" value="ECO:0007669"/>
    <property type="project" value="UniProtKB-KW"/>
</dbReference>